<protein>
    <submittedName>
        <fullName evidence="1">Uncharacterized protein</fullName>
    </submittedName>
</protein>
<dbReference type="EMBL" id="CM042029">
    <property type="protein sequence ID" value="KAI3795380.1"/>
    <property type="molecule type" value="Genomic_DNA"/>
</dbReference>
<keyword evidence="2" id="KW-1185">Reference proteome</keyword>
<name>A0ACB9HJT6_9ASTR</name>
<comment type="caution">
    <text evidence="1">The sequence shown here is derived from an EMBL/GenBank/DDBJ whole genome shotgun (WGS) entry which is preliminary data.</text>
</comment>
<reference evidence="2" key="1">
    <citation type="journal article" date="2022" name="Mol. Ecol. Resour.">
        <title>The genomes of chicory, endive, great burdock and yacon provide insights into Asteraceae palaeo-polyploidization history and plant inulin production.</title>
        <authorList>
            <person name="Fan W."/>
            <person name="Wang S."/>
            <person name="Wang H."/>
            <person name="Wang A."/>
            <person name="Jiang F."/>
            <person name="Liu H."/>
            <person name="Zhao H."/>
            <person name="Xu D."/>
            <person name="Zhang Y."/>
        </authorList>
    </citation>
    <scope>NUCLEOTIDE SEQUENCE [LARGE SCALE GENOMIC DNA]</scope>
    <source>
        <strain evidence="2">cv. Yunnan</strain>
    </source>
</reference>
<reference evidence="1 2" key="2">
    <citation type="journal article" date="2022" name="Mol. Ecol. Resour.">
        <title>The genomes of chicory, endive, great burdock and yacon provide insights into Asteraceae paleo-polyploidization history and plant inulin production.</title>
        <authorList>
            <person name="Fan W."/>
            <person name="Wang S."/>
            <person name="Wang H."/>
            <person name="Wang A."/>
            <person name="Jiang F."/>
            <person name="Liu H."/>
            <person name="Zhao H."/>
            <person name="Xu D."/>
            <person name="Zhang Y."/>
        </authorList>
    </citation>
    <scope>NUCLEOTIDE SEQUENCE [LARGE SCALE GENOMIC DNA]</scope>
    <source>
        <strain evidence="2">cv. Yunnan</strain>
        <tissue evidence="1">Leaves</tissue>
    </source>
</reference>
<organism evidence="1 2">
    <name type="scientific">Smallanthus sonchifolius</name>
    <dbReference type="NCBI Taxonomy" id="185202"/>
    <lineage>
        <taxon>Eukaryota</taxon>
        <taxon>Viridiplantae</taxon>
        <taxon>Streptophyta</taxon>
        <taxon>Embryophyta</taxon>
        <taxon>Tracheophyta</taxon>
        <taxon>Spermatophyta</taxon>
        <taxon>Magnoliopsida</taxon>
        <taxon>eudicotyledons</taxon>
        <taxon>Gunneridae</taxon>
        <taxon>Pentapetalae</taxon>
        <taxon>asterids</taxon>
        <taxon>campanulids</taxon>
        <taxon>Asterales</taxon>
        <taxon>Asteraceae</taxon>
        <taxon>Asteroideae</taxon>
        <taxon>Heliantheae alliance</taxon>
        <taxon>Millerieae</taxon>
        <taxon>Smallanthus</taxon>
    </lineage>
</organism>
<evidence type="ECO:0000313" key="2">
    <source>
        <dbReference type="Proteomes" id="UP001056120"/>
    </source>
</evidence>
<gene>
    <name evidence="1" type="ORF">L1987_38032</name>
</gene>
<sequence length="212" mass="24017">MPIDLENLQDFVDLLMRSTDLEFLESLEICSKTSADTTRLCFCNFLWLTLINVMYIGLPPCGSSLLNDHPCQVMMRYIYLCYGKTEVEARANNEAKTEFESRLKYVMELVRALASMSGIYPVDLVPRQVACPKVDWSCGEPTEMLSSHNSDGMTYEIGESSGAYIICIPFGPKDRGGSVRMGNESKQVNFVRVKTGLPWPWNTFCQIFLMNN</sequence>
<dbReference type="Proteomes" id="UP001056120">
    <property type="component" value="Linkage Group LG12"/>
</dbReference>
<evidence type="ECO:0000313" key="1">
    <source>
        <dbReference type="EMBL" id="KAI3795380.1"/>
    </source>
</evidence>
<accession>A0ACB9HJT6</accession>
<proteinExistence type="predicted"/>